<feature type="region of interest" description="Disordered" evidence="12">
    <location>
        <begin position="494"/>
        <end position="542"/>
    </location>
</feature>
<evidence type="ECO:0000256" key="5">
    <source>
        <dbReference type="ARBA" id="ARBA00022771"/>
    </source>
</evidence>
<dbReference type="Proteomes" id="UP000677054">
    <property type="component" value="Unassembled WGS sequence"/>
</dbReference>
<dbReference type="SMART" id="SM00184">
    <property type="entry name" value="RING"/>
    <property type="match status" value="1"/>
</dbReference>
<evidence type="ECO:0000259" key="14">
    <source>
        <dbReference type="PROSITE" id="PS51065"/>
    </source>
</evidence>
<dbReference type="InterPro" id="IPR037962">
    <property type="entry name" value="Neuralized"/>
</dbReference>
<dbReference type="PANTHER" id="PTHR12429">
    <property type="entry name" value="NEURALIZED"/>
    <property type="match status" value="1"/>
</dbReference>
<keyword evidence="4" id="KW-0677">Repeat</keyword>
<feature type="domain" description="NHR" evidence="14">
    <location>
        <begin position="14"/>
        <end position="179"/>
    </location>
</feature>
<feature type="domain" description="RING-type" evidence="13">
    <location>
        <begin position="611"/>
        <end position="652"/>
    </location>
</feature>
<evidence type="ECO:0000256" key="1">
    <source>
        <dbReference type="ARBA" id="ARBA00004123"/>
    </source>
</evidence>
<accession>A0A7R8X940</accession>
<evidence type="ECO:0000256" key="6">
    <source>
        <dbReference type="ARBA" id="ARBA00022833"/>
    </source>
</evidence>
<keyword evidence="5 11" id="KW-0863">Zinc-finger</keyword>
<evidence type="ECO:0000313" key="16">
    <source>
        <dbReference type="Proteomes" id="UP000677054"/>
    </source>
</evidence>
<dbReference type="InterPro" id="IPR001841">
    <property type="entry name" value="Znf_RING"/>
</dbReference>
<feature type="region of interest" description="Disordered" evidence="12">
    <location>
        <begin position="459"/>
        <end position="480"/>
    </location>
</feature>
<evidence type="ECO:0000256" key="7">
    <source>
        <dbReference type="ARBA" id="ARBA00023125"/>
    </source>
</evidence>
<comment type="subcellular location">
    <subcellularLocation>
        <location evidence="1">Nucleus</location>
    </subcellularLocation>
</comment>
<dbReference type="EMBL" id="LR900547">
    <property type="protein sequence ID" value="CAD7246080.1"/>
    <property type="molecule type" value="Genomic_DNA"/>
</dbReference>
<keyword evidence="2" id="KW-0217">Developmental protein</keyword>
<keyword evidence="7" id="KW-0238">DNA-binding</keyword>
<dbReference type="PANTHER" id="PTHR12429:SF6">
    <property type="entry name" value="PROTEIN NEURALIZED"/>
    <property type="match status" value="1"/>
</dbReference>
<dbReference type="OrthoDB" id="6078042at2759"/>
<dbReference type="PROSITE" id="PS50089">
    <property type="entry name" value="ZF_RING_2"/>
    <property type="match status" value="1"/>
</dbReference>
<dbReference type="FunFam" id="3.30.40.10:FF:000441">
    <property type="entry name" value="Neuralized, isoform B"/>
    <property type="match status" value="1"/>
</dbReference>
<dbReference type="Gene3D" id="2.60.120.920">
    <property type="match status" value="2"/>
</dbReference>
<feature type="compositionally biased region" description="Pro residues" evidence="12">
    <location>
        <begin position="521"/>
        <end position="531"/>
    </location>
</feature>
<organism evidence="15">
    <name type="scientific">Darwinula stevensoni</name>
    <dbReference type="NCBI Taxonomy" id="69355"/>
    <lineage>
        <taxon>Eukaryota</taxon>
        <taxon>Metazoa</taxon>
        <taxon>Ecdysozoa</taxon>
        <taxon>Arthropoda</taxon>
        <taxon>Crustacea</taxon>
        <taxon>Oligostraca</taxon>
        <taxon>Ostracoda</taxon>
        <taxon>Podocopa</taxon>
        <taxon>Podocopida</taxon>
        <taxon>Darwinulocopina</taxon>
        <taxon>Darwinuloidea</taxon>
        <taxon>Darwinulidae</taxon>
        <taxon>Darwinula</taxon>
    </lineage>
</organism>
<dbReference type="GO" id="GO:0008270">
    <property type="term" value="F:zinc ion binding"/>
    <property type="evidence" value="ECO:0007669"/>
    <property type="project" value="UniProtKB-KW"/>
</dbReference>
<evidence type="ECO:0000256" key="10">
    <source>
        <dbReference type="ARBA" id="ARBA00068495"/>
    </source>
</evidence>
<dbReference type="SUPFAM" id="SSF57850">
    <property type="entry name" value="RING/U-box"/>
    <property type="match status" value="1"/>
</dbReference>
<evidence type="ECO:0000256" key="8">
    <source>
        <dbReference type="ARBA" id="ARBA00023242"/>
    </source>
</evidence>
<dbReference type="InterPro" id="IPR013083">
    <property type="entry name" value="Znf_RING/FYVE/PHD"/>
</dbReference>
<dbReference type="AlphaFoldDB" id="A0A7R8X940"/>
<name>A0A7R8X940_9CRUS</name>
<dbReference type="GO" id="GO:0003677">
    <property type="term" value="F:DNA binding"/>
    <property type="evidence" value="ECO:0007669"/>
    <property type="project" value="UniProtKB-KW"/>
</dbReference>
<comment type="function">
    <text evidence="9">Involved in neurogenesis. Interacts with other neurogenic proteins in the specification of the neuroblast versus epidermoblast cell fate.</text>
</comment>
<evidence type="ECO:0000256" key="11">
    <source>
        <dbReference type="PROSITE-ProRule" id="PRU00175"/>
    </source>
</evidence>
<dbReference type="Gene3D" id="3.30.40.10">
    <property type="entry name" value="Zinc/RING finger domain, C3HC4 (zinc finger)"/>
    <property type="match status" value="1"/>
</dbReference>
<dbReference type="GO" id="GO:0061630">
    <property type="term" value="F:ubiquitin protein ligase activity"/>
    <property type="evidence" value="ECO:0007669"/>
    <property type="project" value="TreeGrafter"/>
</dbReference>
<evidence type="ECO:0000313" key="15">
    <source>
        <dbReference type="EMBL" id="CAD7246080.1"/>
    </source>
</evidence>
<gene>
    <name evidence="15" type="ORF">DSTB1V02_LOCUS5942</name>
</gene>
<dbReference type="PROSITE" id="PS51065">
    <property type="entry name" value="NHR"/>
    <property type="match status" value="2"/>
</dbReference>
<dbReference type="CDD" id="cd16647">
    <property type="entry name" value="mRING-HC-C3HC5_NEU1"/>
    <property type="match status" value="1"/>
</dbReference>
<dbReference type="SMART" id="SM00588">
    <property type="entry name" value="NEUZ"/>
    <property type="match status" value="2"/>
</dbReference>
<feature type="domain" description="NHR" evidence="14">
    <location>
        <begin position="289"/>
        <end position="451"/>
    </location>
</feature>
<dbReference type="EMBL" id="CAJPEV010001030">
    <property type="protein sequence ID" value="CAG0890281.1"/>
    <property type="molecule type" value="Genomic_DNA"/>
</dbReference>
<keyword evidence="8" id="KW-0539">Nucleus</keyword>
<keyword evidence="16" id="KW-1185">Reference proteome</keyword>
<evidence type="ECO:0000259" key="13">
    <source>
        <dbReference type="PROSITE" id="PS50089"/>
    </source>
</evidence>
<dbReference type="FunFam" id="2.60.120.920:FF:000005">
    <property type="entry name" value="Putative E3 ubiquitin-protein ligase NEURL1B"/>
    <property type="match status" value="1"/>
</dbReference>
<reference evidence="15" key="1">
    <citation type="submission" date="2020-11" db="EMBL/GenBank/DDBJ databases">
        <authorList>
            <person name="Tran Van P."/>
        </authorList>
    </citation>
    <scope>NUCLEOTIDE SEQUENCE</scope>
</reference>
<dbReference type="InterPro" id="IPR006573">
    <property type="entry name" value="NHR_dom"/>
</dbReference>
<dbReference type="Pfam" id="PF13920">
    <property type="entry name" value="zf-C3HC4_3"/>
    <property type="match status" value="1"/>
</dbReference>
<evidence type="ECO:0000256" key="3">
    <source>
        <dbReference type="ARBA" id="ARBA00022723"/>
    </source>
</evidence>
<evidence type="ECO:0000256" key="2">
    <source>
        <dbReference type="ARBA" id="ARBA00022473"/>
    </source>
</evidence>
<evidence type="ECO:0000256" key="4">
    <source>
        <dbReference type="ARBA" id="ARBA00022737"/>
    </source>
</evidence>
<evidence type="ECO:0000256" key="9">
    <source>
        <dbReference type="ARBA" id="ARBA00058903"/>
    </source>
</evidence>
<keyword evidence="3" id="KW-0479">Metal-binding</keyword>
<proteinExistence type="predicted"/>
<dbReference type="Pfam" id="PF07177">
    <property type="entry name" value="Neuralized"/>
    <property type="match status" value="2"/>
</dbReference>
<dbReference type="GO" id="GO:0005634">
    <property type="term" value="C:nucleus"/>
    <property type="evidence" value="ECO:0007669"/>
    <property type="project" value="UniProtKB-SubCell"/>
</dbReference>
<sequence>MVAGTNFGTNNLAPLRFSSLHGENIRLSPDKTIARRVESFCKGIVFSNRPVKVGEKVEVLKGVWGLRVYLNFLEISTNWSGAVRFGFTNSNPANFRGSLPKYACPDLTNKPGYWAKALAERLAVEGELLAFWATSSGDVHFSLNGEEKGVFFSGVDTRGPLWALVDIYGNSTAVQLVGGWALRWGGFLRNFRDYMNNSRRSLDHSVADADMERWLQPSLARLQLDPPSPSHRIIGPPPDATVAHTPPRVSPACTPSPTRVARPDGVMPQPAQQHLQGPGNPPPPSGFMPLPFHRLRGRSVRLSNDRCVAWKTAFEHPNGYIFTPQSIRSGEKVILRILSSASVQTSGICFGVTSCDPNKLRLTDLPDDPDGLLDRPEYWVVCRDQVGFLSPGDQLVFCIDHNGELLLMYGAVTVGKNGSPESVKMHVDHTLPLWMFWDLSGGLVSVECFGQIHMRPWQPVPRPTQHSHPHSPQHPAVPAPAGQLVVNLPQQELPMPSNTIYESSPHRRRHLLHPHPLSMPTLPPPPPPVPSSSPQSTPPAVSCIQQSPLRVNLPSPMCSTSDQEHLYETIALNCSQVARSMSGRLQVAATTASKTTLMDENGTSMEILSECSVCYEKPVDSVLYMCGHMCMCYECAIQQWRGQGDGQCPICRAIIRDVIRTYRS</sequence>
<keyword evidence="6" id="KW-0862">Zinc</keyword>
<protein>
    <recommendedName>
        <fullName evidence="10">Protein neuralized</fullName>
    </recommendedName>
</protein>
<dbReference type="InterPro" id="IPR043136">
    <property type="entry name" value="B30.2/SPRY_sf"/>
</dbReference>
<evidence type="ECO:0000256" key="12">
    <source>
        <dbReference type="SAM" id="MobiDB-lite"/>
    </source>
</evidence>
<feature type="region of interest" description="Disordered" evidence="12">
    <location>
        <begin position="239"/>
        <end position="286"/>
    </location>
</feature>